<dbReference type="GeneID" id="19208452"/>
<dbReference type="Pfam" id="PF18803">
    <property type="entry name" value="CxC2"/>
    <property type="match status" value="1"/>
</dbReference>
<accession>A0A5M3M9W3</accession>
<name>A0A5M3M9W3_CONPW</name>
<sequence length="970" mass="110483">MFINIQDAPLRAWAGDGQLEGYRQEYLNEDIRLEGRGRAADTCCDCKRGRPRVYRCETCSGRHMTCRECCLSAHSNLPLHYISEWNGSFFQRVSLTFLGLRVQLGHEDGSRCVLPHPGHPDFVVIHANGLHRIQIDYCSCDRKVSYRLQLLRFGWYPSTIDIIRTASTEEALGQFSALTSKTKVSAYGYYEALEVLTDSTGLNVPKRRYKAFLRTVRQRDHIKLMKEAGRGNVLAGVDTTKPGELAVACPACPHPGINLPSGWEETDASRKFLYCLFLAMDANFRLKNRDRGESATDVELHNGLAYFVKTGPYMDYIHRTEAQRDISTCSGFRSLSSAETKFSHGLRATGVGMVICARHELIRALGVGDLQAGERYPNMDYIFFSTMAIVFLLLVVISYDIACQWRINLFKRMDSLPLDMQMSVMTLADILMFGIPKFHGPGHNEKCATQYSLNLMWGAGRTDGEGIERRWGDLGRASTMTKEMSPGARHDTLDMLFSLHNLSKYYMLGVSLRARLIVALDHRAFQRKALAAFSASITSENRQVWTDMASAWEKNKEQPNPYLYAHKGISESEVRARLAQKEKNIQVHPHDMPPSVVIKQALILEDKQRRLREDLSRLKDLTADERSHVDARRRGIGRDISKLRDVQKVYMPGLDVLVRSKGGADLEREPERTSLFLPSALDNEERKICTHDFAETETDLRIVQCHATLDRLRALLQTRYHFTSHRNINTRGQRPSTRVRTLIQEYTRKIEASKSKYNEGFDALLVLDKGGSWQDRLRKLTQGDLRALQEPLIEPTTPRRRANDLQRGLGEGYRTVSWIWTGRTNTGDDDEGMKNSHLRVEWLKARARTSRWEEEVDLLKEEMRRVRAFLEHKARWWESRARQTMAEGVRAHALRQAHLQRSLRAHFTDLWEKKWSVEEAVPSLALGGHPDLDSGAEDDDEGEEARDDDAGGDVWDGEPIAEGPEAAGNT</sequence>
<dbReference type="Proteomes" id="UP000053558">
    <property type="component" value="Unassembled WGS sequence"/>
</dbReference>
<keyword evidence="2" id="KW-0812">Transmembrane</keyword>
<dbReference type="OMA" id="RRWWDIQ"/>
<organism evidence="4 5">
    <name type="scientific">Coniophora puteana (strain RWD-64-598)</name>
    <name type="common">Brown rot fungus</name>
    <dbReference type="NCBI Taxonomy" id="741705"/>
    <lineage>
        <taxon>Eukaryota</taxon>
        <taxon>Fungi</taxon>
        <taxon>Dikarya</taxon>
        <taxon>Basidiomycota</taxon>
        <taxon>Agaricomycotina</taxon>
        <taxon>Agaricomycetes</taxon>
        <taxon>Agaricomycetidae</taxon>
        <taxon>Boletales</taxon>
        <taxon>Coniophorineae</taxon>
        <taxon>Coniophoraceae</taxon>
        <taxon>Coniophora</taxon>
    </lineage>
</organism>
<keyword evidence="2" id="KW-1133">Transmembrane helix</keyword>
<feature type="transmembrane region" description="Helical" evidence="2">
    <location>
        <begin position="381"/>
        <end position="402"/>
    </location>
</feature>
<dbReference type="PANTHER" id="PTHR33096">
    <property type="entry name" value="CXC2 DOMAIN-CONTAINING PROTEIN"/>
    <property type="match status" value="1"/>
</dbReference>
<dbReference type="Pfam" id="PF18758">
    <property type="entry name" value="KDZ"/>
    <property type="match status" value="1"/>
</dbReference>
<gene>
    <name evidence="4" type="ORF">CONPUDRAFT_65844</name>
</gene>
<dbReference type="InterPro" id="IPR041457">
    <property type="entry name" value="CxC2_KDZ-assoc"/>
</dbReference>
<feature type="region of interest" description="Disordered" evidence="1">
    <location>
        <begin position="924"/>
        <end position="970"/>
    </location>
</feature>
<comment type="caution">
    <text evidence="4">The sequence shown here is derived from an EMBL/GenBank/DDBJ whole genome shotgun (WGS) entry which is preliminary data.</text>
</comment>
<reference evidence="5" key="1">
    <citation type="journal article" date="2012" name="Science">
        <title>The Paleozoic origin of enzymatic lignin decomposition reconstructed from 31 fungal genomes.</title>
        <authorList>
            <person name="Floudas D."/>
            <person name="Binder M."/>
            <person name="Riley R."/>
            <person name="Barry K."/>
            <person name="Blanchette R.A."/>
            <person name="Henrissat B."/>
            <person name="Martinez A.T."/>
            <person name="Otillar R."/>
            <person name="Spatafora J.W."/>
            <person name="Yadav J.S."/>
            <person name="Aerts A."/>
            <person name="Benoit I."/>
            <person name="Boyd A."/>
            <person name="Carlson A."/>
            <person name="Copeland A."/>
            <person name="Coutinho P.M."/>
            <person name="de Vries R.P."/>
            <person name="Ferreira P."/>
            <person name="Findley K."/>
            <person name="Foster B."/>
            <person name="Gaskell J."/>
            <person name="Glotzer D."/>
            <person name="Gorecki P."/>
            <person name="Heitman J."/>
            <person name="Hesse C."/>
            <person name="Hori C."/>
            <person name="Igarashi K."/>
            <person name="Jurgens J.A."/>
            <person name="Kallen N."/>
            <person name="Kersten P."/>
            <person name="Kohler A."/>
            <person name="Kuees U."/>
            <person name="Kumar T.K.A."/>
            <person name="Kuo A."/>
            <person name="LaButti K."/>
            <person name="Larrondo L.F."/>
            <person name="Lindquist E."/>
            <person name="Ling A."/>
            <person name="Lombard V."/>
            <person name="Lucas S."/>
            <person name="Lundell T."/>
            <person name="Martin R."/>
            <person name="McLaughlin D.J."/>
            <person name="Morgenstern I."/>
            <person name="Morin E."/>
            <person name="Murat C."/>
            <person name="Nagy L.G."/>
            <person name="Nolan M."/>
            <person name="Ohm R.A."/>
            <person name="Patyshakuliyeva A."/>
            <person name="Rokas A."/>
            <person name="Ruiz-Duenas F.J."/>
            <person name="Sabat G."/>
            <person name="Salamov A."/>
            <person name="Samejima M."/>
            <person name="Schmutz J."/>
            <person name="Slot J.C."/>
            <person name="St John F."/>
            <person name="Stenlid J."/>
            <person name="Sun H."/>
            <person name="Sun S."/>
            <person name="Syed K."/>
            <person name="Tsang A."/>
            <person name="Wiebenga A."/>
            <person name="Young D."/>
            <person name="Pisabarro A."/>
            <person name="Eastwood D.C."/>
            <person name="Martin F."/>
            <person name="Cullen D."/>
            <person name="Grigoriev I.V."/>
            <person name="Hibbett D.S."/>
        </authorList>
    </citation>
    <scope>NUCLEOTIDE SEQUENCE [LARGE SCALE GENOMIC DNA]</scope>
    <source>
        <strain evidence="5">RWD-64-598 SS2</strain>
    </source>
</reference>
<evidence type="ECO:0000313" key="4">
    <source>
        <dbReference type="EMBL" id="EIW75644.1"/>
    </source>
</evidence>
<evidence type="ECO:0000256" key="2">
    <source>
        <dbReference type="SAM" id="Phobius"/>
    </source>
</evidence>
<dbReference type="InterPro" id="IPR040521">
    <property type="entry name" value="KDZ"/>
</dbReference>
<dbReference type="RefSeq" id="XP_007774109.1">
    <property type="nucleotide sequence ID" value="XM_007775919.1"/>
</dbReference>
<feature type="compositionally biased region" description="Acidic residues" evidence="1">
    <location>
        <begin position="934"/>
        <end position="951"/>
    </location>
</feature>
<protein>
    <recommendedName>
        <fullName evidence="3">CxC2-like cysteine cluster KDZ transposase-associated domain-containing protein</fullName>
    </recommendedName>
</protein>
<dbReference type="EMBL" id="JH711588">
    <property type="protein sequence ID" value="EIW75644.1"/>
    <property type="molecule type" value="Genomic_DNA"/>
</dbReference>
<dbReference type="PANTHER" id="PTHR33096:SF1">
    <property type="entry name" value="CXC1-LIKE CYSTEINE CLUSTER ASSOCIATED WITH KDZ TRANSPOSASES DOMAIN-CONTAINING PROTEIN"/>
    <property type="match status" value="1"/>
</dbReference>
<evidence type="ECO:0000259" key="3">
    <source>
        <dbReference type="Pfam" id="PF18803"/>
    </source>
</evidence>
<keyword evidence="5" id="KW-1185">Reference proteome</keyword>
<dbReference type="OrthoDB" id="2804062at2759"/>
<evidence type="ECO:0000256" key="1">
    <source>
        <dbReference type="SAM" id="MobiDB-lite"/>
    </source>
</evidence>
<dbReference type="AlphaFoldDB" id="A0A5M3M9W3"/>
<proteinExistence type="predicted"/>
<keyword evidence="2" id="KW-0472">Membrane</keyword>
<feature type="domain" description="CxC2-like cysteine cluster KDZ transposase-associated" evidence="3">
    <location>
        <begin position="95"/>
        <end position="201"/>
    </location>
</feature>
<dbReference type="KEGG" id="cput:CONPUDRAFT_65844"/>
<evidence type="ECO:0000313" key="5">
    <source>
        <dbReference type="Proteomes" id="UP000053558"/>
    </source>
</evidence>